<gene>
    <name evidence="2" type="ORF">BpHYR1_043662</name>
</gene>
<proteinExistence type="predicted"/>
<reference evidence="2 3" key="1">
    <citation type="journal article" date="2018" name="Sci. Rep.">
        <title>Genomic signatures of local adaptation to the degree of environmental predictability in rotifers.</title>
        <authorList>
            <person name="Franch-Gras L."/>
            <person name="Hahn C."/>
            <person name="Garcia-Roger E.M."/>
            <person name="Carmona M.J."/>
            <person name="Serra M."/>
            <person name="Gomez A."/>
        </authorList>
    </citation>
    <scope>NUCLEOTIDE SEQUENCE [LARGE SCALE GENOMIC DNA]</scope>
    <source>
        <strain evidence="2">HYR1</strain>
    </source>
</reference>
<name>A0A3M7PGH2_BRAPC</name>
<feature type="transmembrane region" description="Helical" evidence="1">
    <location>
        <begin position="20"/>
        <end position="41"/>
    </location>
</feature>
<feature type="transmembrane region" description="Helical" evidence="1">
    <location>
        <begin position="53"/>
        <end position="70"/>
    </location>
</feature>
<dbReference type="EMBL" id="REGN01011184">
    <property type="protein sequence ID" value="RMZ97787.1"/>
    <property type="molecule type" value="Genomic_DNA"/>
</dbReference>
<accession>A0A3M7PGH2</accession>
<evidence type="ECO:0000313" key="2">
    <source>
        <dbReference type="EMBL" id="RMZ97787.1"/>
    </source>
</evidence>
<keyword evidence="1" id="KW-1133">Transmembrane helix</keyword>
<dbReference type="AlphaFoldDB" id="A0A3M7PGH2"/>
<feature type="non-terminal residue" evidence="2">
    <location>
        <position position="1"/>
    </location>
</feature>
<keyword evidence="3" id="KW-1185">Reference proteome</keyword>
<protein>
    <submittedName>
        <fullName evidence="2">Uncharacterized protein</fullName>
    </submittedName>
</protein>
<organism evidence="2 3">
    <name type="scientific">Brachionus plicatilis</name>
    <name type="common">Marine rotifer</name>
    <name type="synonym">Brachionus muelleri</name>
    <dbReference type="NCBI Taxonomy" id="10195"/>
    <lineage>
        <taxon>Eukaryota</taxon>
        <taxon>Metazoa</taxon>
        <taxon>Spiralia</taxon>
        <taxon>Gnathifera</taxon>
        <taxon>Rotifera</taxon>
        <taxon>Eurotatoria</taxon>
        <taxon>Monogononta</taxon>
        <taxon>Pseudotrocha</taxon>
        <taxon>Ploima</taxon>
        <taxon>Brachionidae</taxon>
        <taxon>Brachionus</taxon>
    </lineage>
</organism>
<evidence type="ECO:0000256" key="1">
    <source>
        <dbReference type="SAM" id="Phobius"/>
    </source>
</evidence>
<sequence>TYFELVVSIAQVLTLGSVKIFDLFEINIVVPFFVLRLRFAYWINFIQWQFHSIKQIYFIFITIINIKFFTI</sequence>
<dbReference type="Proteomes" id="UP000276133">
    <property type="component" value="Unassembled WGS sequence"/>
</dbReference>
<comment type="caution">
    <text evidence="2">The sequence shown here is derived from an EMBL/GenBank/DDBJ whole genome shotgun (WGS) entry which is preliminary data.</text>
</comment>
<keyword evidence="1" id="KW-0812">Transmembrane</keyword>
<keyword evidence="1" id="KW-0472">Membrane</keyword>
<evidence type="ECO:0000313" key="3">
    <source>
        <dbReference type="Proteomes" id="UP000276133"/>
    </source>
</evidence>